<evidence type="ECO:0000256" key="1">
    <source>
        <dbReference type="SAM" id="MobiDB-lite"/>
    </source>
</evidence>
<feature type="compositionally biased region" description="Polar residues" evidence="1">
    <location>
        <begin position="31"/>
        <end position="43"/>
    </location>
</feature>
<reference evidence="2 3" key="1">
    <citation type="submission" date="2019-03" db="EMBL/GenBank/DDBJ databases">
        <title>First draft genome of Liparis tanakae, snailfish: a comprehensive survey of snailfish specific genes.</title>
        <authorList>
            <person name="Kim W."/>
            <person name="Song I."/>
            <person name="Jeong J.-H."/>
            <person name="Kim D."/>
            <person name="Kim S."/>
            <person name="Ryu S."/>
            <person name="Song J.Y."/>
            <person name="Lee S.K."/>
        </authorList>
    </citation>
    <scope>NUCLEOTIDE SEQUENCE [LARGE SCALE GENOMIC DNA]</scope>
    <source>
        <tissue evidence="2">Muscle</tissue>
    </source>
</reference>
<feature type="region of interest" description="Disordered" evidence="1">
    <location>
        <begin position="24"/>
        <end position="50"/>
    </location>
</feature>
<accession>A0A4Z2HPR8</accession>
<sequence>MSPNYTIVLSLEDPGSADPVKANACGAASPPSVSSGFIQQKRSGQNDKNELAPCLPTVALMGEWEHKKALSSIDSAEYSQSEYQRI</sequence>
<dbReference type="AlphaFoldDB" id="A0A4Z2HPR8"/>
<evidence type="ECO:0000313" key="3">
    <source>
        <dbReference type="Proteomes" id="UP000314294"/>
    </source>
</evidence>
<name>A0A4Z2HPR8_9TELE</name>
<protein>
    <submittedName>
        <fullName evidence="2">Uncharacterized protein</fullName>
    </submittedName>
</protein>
<proteinExistence type="predicted"/>
<organism evidence="2 3">
    <name type="scientific">Liparis tanakae</name>
    <name type="common">Tanaka's snailfish</name>
    <dbReference type="NCBI Taxonomy" id="230148"/>
    <lineage>
        <taxon>Eukaryota</taxon>
        <taxon>Metazoa</taxon>
        <taxon>Chordata</taxon>
        <taxon>Craniata</taxon>
        <taxon>Vertebrata</taxon>
        <taxon>Euteleostomi</taxon>
        <taxon>Actinopterygii</taxon>
        <taxon>Neopterygii</taxon>
        <taxon>Teleostei</taxon>
        <taxon>Neoteleostei</taxon>
        <taxon>Acanthomorphata</taxon>
        <taxon>Eupercaria</taxon>
        <taxon>Perciformes</taxon>
        <taxon>Cottioidei</taxon>
        <taxon>Cottales</taxon>
        <taxon>Liparidae</taxon>
        <taxon>Liparis</taxon>
    </lineage>
</organism>
<dbReference type="EMBL" id="SRLO01000198">
    <property type="protein sequence ID" value="TNN67808.1"/>
    <property type="molecule type" value="Genomic_DNA"/>
</dbReference>
<evidence type="ECO:0000313" key="2">
    <source>
        <dbReference type="EMBL" id="TNN67808.1"/>
    </source>
</evidence>
<dbReference type="Proteomes" id="UP000314294">
    <property type="component" value="Unassembled WGS sequence"/>
</dbReference>
<comment type="caution">
    <text evidence="2">The sequence shown here is derived from an EMBL/GenBank/DDBJ whole genome shotgun (WGS) entry which is preliminary data.</text>
</comment>
<keyword evidence="3" id="KW-1185">Reference proteome</keyword>
<gene>
    <name evidence="2" type="ORF">EYF80_021962</name>
</gene>